<feature type="transmembrane region" description="Helical" evidence="14">
    <location>
        <begin position="194"/>
        <end position="218"/>
    </location>
</feature>
<dbReference type="Pfam" id="PF13853">
    <property type="entry name" value="7tm_4"/>
    <property type="match status" value="1"/>
</dbReference>
<dbReference type="FunFam" id="1.20.1070.10:FF:000010">
    <property type="entry name" value="Olfactory receptor"/>
    <property type="match status" value="1"/>
</dbReference>
<gene>
    <name evidence="16" type="ORF">GDO78_015699</name>
</gene>
<evidence type="ECO:0000313" key="16">
    <source>
        <dbReference type="EMBL" id="KAG9467052.1"/>
    </source>
</evidence>
<dbReference type="GO" id="GO:0005886">
    <property type="term" value="C:plasma membrane"/>
    <property type="evidence" value="ECO:0007669"/>
    <property type="project" value="UniProtKB-SubCell"/>
</dbReference>
<dbReference type="PANTHER" id="PTHR24242">
    <property type="entry name" value="G-PROTEIN COUPLED RECEPTOR"/>
    <property type="match status" value="1"/>
</dbReference>
<evidence type="ECO:0000256" key="5">
    <source>
        <dbReference type="ARBA" id="ARBA00022725"/>
    </source>
</evidence>
<keyword evidence="11" id="KW-0325">Glycoprotein</keyword>
<evidence type="ECO:0000256" key="3">
    <source>
        <dbReference type="ARBA" id="ARBA00022606"/>
    </source>
</evidence>
<feature type="domain" description="G-protein coupled receptors family 1 profile" evidence="15">
    <location>
        <begin position="38"/>
        <end position="287"/>
    </location>
</feature>
<proteinExistence type="inferred from homology"/>
<accession>A0A8J6EDD3</accession>
<dbReference type="AlphaFoldDB" id="A0A8J6EDD3"/>
<keyword evidence="3 14" id="KW-0716">Sensory transduction</keyword>
<dbReference type="InterPro" id="IPR017452">
    <property type="entry name" value="GPCR_Rhodpsn_7TM"/>
</dbReference>
<dbReference type="PROSITE" id="PS50262">
    <property type="entry name" value="G_PROTEIN_RECEP_F1_2"/>
    <property type="match status" value="1"/>
</dbReference>
<dbReference type="InterPro" id="IPR000725">
    <property type="entry name" value="Olfact_rcpt"/>
</dbReference>
<name>A0A8J6EDD3_ELECQ</name>
<dbReference type="Gene3D" id="1.20.1070.10">
    <property type="entry name" value="Rhodopsin 7-helix transmembrane proteins"/>
    <property type="match status" value="1"/>
</dbReference>
<evidence type="ECO:0000256" key="1">
    <source>
        <dbReference type="ARBA" id="ARBA00004651"/>
    </source>
</evidence>
<keyword evidence="12 13" id="KW-0807">Transducer</keyword>
<keyword evidence="8 14" id="KW-0472">Membrane</keyword>
<feature type="transmembrane region" description="Helical" evidence="14">
    <location>
        <begin position="270"/>
        <end position="289"/>
    </location>
</feature>
<evidence type="ECO:0000256" key="4">
    <source>
        <dbReference type="ARBA" id="ARBA00022692"/>
    </source>
</evidence>
<dbReference type="PANTHER" id="PTHR24242:SF253">
    <property type="entry name" value="OLFACTORY RECEPTOR-RELATED"/>
    <property type="match status" value="1"/>
</dbReference>
<comment type="subcellular location">
    <subcellularLocation>
        <location evidence="1 14">Cell membrane</location>
        <topology evidence="1 14">Multi-pass membrane protein</topology>
    </subcellularLocation>
</comment>
<comment type="similarity">
    <text evidence="13">Belongs to the G-protein coupled receptor 1 family.</text>
</comment>
<keyword evidence="6 14" id="KW-1133">Transmembrane helix</keyword>
<dbReference type="OrthoDB" id="9444602at2759"/>
<keyword evidence="9" id="KW-1015">Disulfide bond</keyword>
<sequence>MEVINITTVLLLGFPGSYNFRISFFLFVFVIYILTICGNLLVITLVSYSKNLHCPMYFFLTQLTTSDIILSSDIVPTMLHVVLNNGFSLLLPTCFTQYFIFTHCEVLECFLLTVMSYDRYLAICKPLHYHTMMTSFHCVKYIILSWILGFSVSLVLTVNLSRLQFCKSNIIDHFFCDINPLIELSCSNVLRMRLLATLMCIPVLVCPFLVVVVSYIYIVHTIIRIRSTTRGQKAFSTCGSHLAVVSIFYGTLVSIYMTPERGKYTALRKIISIVYTMLTPLSNPIIYCLRNEDIKKAFRKITL</sequence>
<evidence type="ECO:0000259" key="15">
    <source>
        <dbReference type="PROSITE" id="PS50262"/>
    </source>
</evidence>
<evidence type="ECO:0000256" key="12">
    <source>
        <dbReference type="ARBA" id="ARBA00023224"/>
    </source>
</evidence>
<dbReference type="PRINTS" id="PR00237">
    <property type="entry name" value="GPCRRHODOPSN"/>
</dbReference>
<dbReference type="Proteomes" id="UP000770717">
    <property type="component" value="Unassembled WGS sequence"/>
</dbReference>
<dbReference type="GO" id="GO:0004984">
    <property type="term" value="F:olfactory receptor activity"/>
    <property type="evidence" value="ECO:0007669"/>
    <property type="project" value="InterPro"/>
</dbReference>
<feature type="transmembrane region" description="Helical" evidence="14">
    <location>
        <begin position="95"/>
        <end position="117"/>
    </location>
</feature>
<evidence type="ECO:0000256" key="11">
    <source>
        <dbReference type="ARBA" id="ARBA00023180"/>
    </source>
</evidence>
<evidence type="ECO:0000256" key="9">
    <source>
        <dbReference type="ARBA" id="ARBA00023157"/>
    </source>
</evidence>
<evidence type="ECO:0000313" key="17">
    <source>
        <dbReference type="Proteomes" id="UP000770717"/>
    </source>
</evidence>
<keyword evidence="2 14" id="KW-1003">Cell membrane</keyword>
<feature type="transmembrane region" description="Helical" evidence="14">
    <location>
        <begin position="239"/>
        <end position="258"/>
    </location>
</feature>
<dbReference type="SUPFAM" id="SSF81321">
    <property type="entry name" value="Family A G protein-coupled receptor-like"/>
    <property type="match status" value="1"/>
</dbReference>
<evidence type="ECO:0000256" key="2">
    <source>
        <dbReference type="ARBA" id="ARBA00022475"/>
    </source>
</evidence>
<evidence type="ECO:0000256" key="7">
    <source>
        <dbReference type="ARBA" id="ARBA00023040"/>
    </source>
</evidence>
<evidence type="ECO:0000256" key="8">
    <source>
        <dbReference type="ARBA" id="ARBA00023136"/>
    </source>
</evidence>
<evidence type="ECO:0000256" key="13">
    <source>
        <dbReference type="RuleBase" id="RU000688"/>
    </source>
</evidence>
<dbReference type="GO" id="GO:0004930">
    <property type="term" value="F:G protein-coupled receptor activity"/>
    <property type="evidence" value="ECO:0007669"/>
    <property type="project" value="UniProtKB-KW"/>
</dbReference>
<dbReference type="PROSITE" id="PS00237">
    <property type="entry name" value="G_PROTEIN_RECEP_F1_1"/>
    <property type="match status" value="1"/>
</dbReference>
<organism evidence="16 17">
    <name type="scientific">Eleutherodactylus coqui</name>
    <name type="common">Puerto Rican coqui</name>
    <dbReference type="NCBI Taxonomy" id="57060"/>
    <lineage>
        <taxon>Eukaryota</taxon>
        <taxon>Metazoa</taxon>
        <taxon>Chordata</taxon>
        <taxon>Craniata</taxon>
        <taxon>Vertebrata</taxon>
        <taxon>Euteleostomi</taxon>
        <taxon>Amphibia</taxon>
        <taxon>Batrachia</taxon>
        <taxon>Anura</taxon>
        <taxon>Neobatrachia</taxon>
        <taxon>Hyloidea</taxon>
        <taxon>Eleutherodactylidae</taxon>
        <taxon>Eleutherodactylinae</taxon>
        <taxon>Eleutherodactylus</taxon>
        <taxon>Eleutherodactylus</taxon>
    </lineage>
</organism>
<dbReference type="InterPro" id="IPR000276">
    <property type="entry name" value="GPCR_Rhodpsn"/>
</dbReference>
<dbReference type="EMBL" id="WNTK01001652">
    <property type="protein sequence ID" value="KAG9467052.1"/>
    <property type="molecule type" value="Genomic_DNA"/>
</dbReference>
<evidence type="ECO:0000256" key="10">
    <source>
        <dbReference type="ARBA" id="ARBA00023170"/>
    </source>
</evidence>
<evidence type="ECO:0000256" key="14">
    <source>
        <dbReference type="RuleBase" id="RU363047"/>
    </source>
</evidence>
<feature type="transmembrane region" description="Helical" evidence="14">
    <location>
        <begin position="20"/>
        <end position="46"/>
    </location>
</feature>
<keyword evidence="7 13" id="KW-0297">G-protein coupled receptor</keyword>
<keyword evidence="17" id="KW-1185">Reference proteome</keyword>
<keyword evidence="10 13" id="KW-0675">Receptor</keyword>
<keyword evidence="5 14" id="KW-0552">Olfaction</keyword>
<dbReference type="InterPro" id="IPR050939">
    <property type="entry name" value="Olfactory_GPCR1"/>
</dbReference>
<reference evidence="16" key="1">
    <citation type="thesis" date="2020" institute="ProQuest LLC" country="789 East Eisenhower Parkway, Ann Arbor, MI, USA">
        <title>Comparative Genomics and Chromosome Evolution.</title>
        <authorList>
            <person name="Mudd A.B."/>
        </authorList>
    </citation>
    <scope>NUCLEOTIDE SEQUENCE</scope>
    <source>
        <strain evidence="16">HN-11 Male</strain>
        <tissue evidence="16">Kidney and liver</tissue>
    </source>
</reference>
<keyword evidence="4 13" id="KW-0812">Transmembrane</keyword>
<evidence type="ECO:0000256" key="6">
    <source>
        <dbReference type="ARBA" id="ARBA00022989"/>
    </source>
</evidence>
<protein>
    <recommendedName>
        <fullName evidence="14">Olfactory receptor</fullName>
    </recommendedName>
</protein>
<feature type="transmembrane region" description="Helical" evidence="14">
    <location>
        <begin position="138"/>
        <end position="158"/>
    </location>
</feature>
<comment type="caution">
    <text evidence="16">The sequence shown here is derived from an EMBL/GenBank/DDBJ whole genome shotgun (WGS) entry which is preliminary data.</text>
</comment>
<dbReference type="PRINTS" id="PR00245">
    <property type="entry name" value="OLFACTORYR"/>
</dbReference>